<dbReference type="RefSeq" id="WP_014427966.1">
    <property type="nucleotide sequence ID" value="NC_017075.1"/>
</dbReference>
<protein>
    <submittedName>
        <fullName evidence="9">Methyl-accepting chemotaxis sensory transducer</fullName>
    </submittedName>
</protein>
<dbReference type="Pfam" id="PF12729">
    <property type="entry name" value="4HB_MCP_1"/>
    <property type="match status" value="1"/>
</dbReference>
<dbReference type="InterPro" id="IPR004090">
    <property type="entry name" value="Chemotax_Me-accpt_rcpt"/>
</dbReference>
<accession>I0HQ15</accession>
<evidence type="ECO:0000256" key="6">
    <source>
        <dbReference type="SAM" id="Phobius"/>
    </source>
</evidence>
<keyword evidence="6" id="KW-0472">Membrane</keyword>
<evidence type="ECO:0000256" key="4">
    <source>
        <dbReference type="PROSITE-ProRule" id="PRU00284"/>
    </source>
</evidence>
<dbReference type="InterPro" id="IPR003660">
    <property type="entry name" value="HAMP_dom"/>
</dbReference>
<dbReference type="HOGENOM" id="CLU_000445_107_16_4"/>
<feature type="region of interest" description="Disordered" evidence="5">
    <location>
        <begin position="307"/>
        <end position="350"/>
    </location>
</feature>
<keyword evidence="10" id="KW-1185">Reference proteome</keyword>
<gene>
    <name evidence="9" type="primary">mcp</name>
    <name evidence="9" type="ordered locus">RGE_17610</name>
</gene>
<keyword evidence="4" id="KW-0807">Transducer</keyword>
<feature type="compositionally biased region" description="Polar residues" evidence="5">
    <location>
        <begin position="307"/>
        <end position="347"/>
    </location>
</feature>
<dbReference type="STRING" id="983917.RGE_17610"/>
<dbReference type="CDD" id="cd06225">
    <property type="entry name" value="HAMP"/>
    <property type="match status" value="1"/>
</dbReference>
<evidence type="ECO:0000259" key="7">
    <source>
        <dbReference type="PROSITE" id="PS50111"/>
    </source>
</evidence>
<evidence type="ECO:0000256" key="1">
    <source>
        <dbReference type="ARBA" id="ARBA00004370"/>
    </source>
</evidence>
<comment type="similarity">
    <text evidence="3">Belongs to the methyl-accepting chemotaxis (MCP) protein family.</text>
</comment>
<sequence>MRQSLPWRMTHAVPTHDETITMLSSLKIGQRLSLAFGLLLALLGAMAALAAFQMSRLADNSTYYAVNLVPSYEAQHTIALALGDARRFEARHILAEETGEMDKMEGLIAERQKTVLAQIDLYEKSLLSDDQDRQLLNETRKAVAAYLESWQTLQALSRKTASDVSKQKDATAYLAGASAKAYEAAHAAVGRWWDYNLKLSNQQAETAKSTYSEARIALIAMVVAAFALGIAAAVLITRSIVRPVRRAVEVAAAVAEGDLSGRIEAEGRDEMAELMRSLGQMNDNLCRIVGQVRASSDSIATGSSQIATGNADLSQRTEEQASNLQQTAASMEQLSSTVKQNAETAQEANRMASSAAAAATRGGEMVGNVVHTMQEISHSSKRIAEIIGVIDGIAFQTNILALNAAVEAARAGEQGRGFAVVAGEVRNLASRSAEAAKEIKSLIGTSVEKVETGARQVDEAGESMTAIVAEVKRVSQLIGEITNATVEQSSGISQVGDAVGQLDQVTQQNAALVEESAAAAESLRVQAARLTELVGVFRLDASSAAVTSAASTATSTAAPRSATPVRTPPPVVPAASRRKAAPAAAPAERVPAPAGADDWTSF</sequence>
<feature type="transmembrane region" description="Helical" evidence="6">
    <location>
        <begin position="216"/>
        <end position="236"/>
    </location>
</feature>
<dbReference type="PATRIC" id="fig|983917.3.peg.1727"/>
<feature type="compositionally biased region" description="Low complexity" evidence="5">
    <location>
        <begin position="551"/>
        <end position="565"/>
    </location>
</feature>
<dbReference type="Pfam" id="PF00015">
    <property type="entry name" value="MCPsignal"/>
    <property type="match status" value="1"/>
</dbReference>
<dbReference type="SUPFAM" id="SSF58104">
    <property type="entry name" value="Methyl-accepting chemotaxis protein (MCP) signaling domain"/>
    <property type="match status" value="1"/>
</dbReference>
<evidence type="ECO:0000313" key="9">
    <source>
        <dbReference type="EMBL" id="BAL95102.1"/>
    </source>
</evidence>
<evidence type="ECO:0000259" key="8">
    <source>
        <dbReference type="PROSITE" id="PS50885"/>
    </source>
</evidence>
<dbReference type="Pfam" id="PF00672">
    <property type="entry name" value="HAMP"/>
    <property type="match status" value="1"/>
</dbReference>
<dbReference type="FunFam" id="1.10.287.950:FF:000001">
    <property type="entry name" value="Methyl-accepting chemotaxis sensory transducer"/>
    <property type="match status" value="1"/>
</dbReference>
<dbReference type="SMART" id="SM00283">
    <property type="entry name" value="MA"/>
    <property type="match status" value="1"/>
</dbReference>
<dbReference type="Gene3D" id="1.10.287.950">
    <property type="entry name" value="Methyl-accepting chemotaxis protein"/>
    <property type="match status" value="1"/>
</dbReference>
<reference evidence="9 10" key="1">
    <citation type="journal article" date="2012" name="J. Bacteriol.">
        <title>Complete genome sequence of phototrophic betaproteobacterium Rubrivivax gelatinosus IL144.</title>
        <authorList>
            <person name="Nagashima S."/>
            <person name="Kamimura A."/>
            <person name="Shimizu T."/>
            <person name="Nakamura-isaki S."/>
            <person name="Aono E."/>
            <person name="Sakamoto K."/>
            <person name="Ichikawa N."/>
            <person name="Nakazawa H."/>
            <person name="Sekine M."/>
            <person name="Yamazaki S."/>
            <person name="Fujita N."/>
            <person name="Shimada K."/>
            <person name="Hanada S."/>
            <person name="Nagashima K.V.P."/>
        </authorList>
    </citation>
    <scope>NUCLEOTIDE SEQUENCE [LARGE SCALE GENOMIC DNA]</scope>
    <source>
        <strain evidence="10">NBRC 100245 / IL144</strain>
    </source>
</reference>
<feature type="region of interest" description="Disordered" evidence="5">
    <location>
        <begin position="551"/>
        <end position="602"/>
    </location>
</feature>
<dbReference type="SMART" id="SM00304">
    <property type="entry name" value="HAMP"/>
    <property type="match status" value="1"/>
</dbReference>
<dbReference type="GO" id="GO:0006935">
    <property type="term" value="P:chemotaxis"/>
    <property type="evidence" value="ECO:0007669"/>
    <property type="project" value="InterPro"/>
</dbReference>
<dbReference type="Proteomes" id="UP000007883">
    <property type="component" value="Chromosome"/>
</dbReference>
<dbReference type="InterPro" id="IPR024478">
    <property type="entry name" value="HlyB_4HB_MCP"/>
</dbReference>
<feature type="compositionally biased region" description="Low complexity" evidence="5">
    <location>
        <begin position="581"/>
        <end position="594"/>
    </location>
</feature>
<evidence type="ECO:0000256" key="5">
    <source>
        <dbReference type="SAM" id="MobiDB-lite"/>
    </source>
</evidence>
<dbReference type="PRINTS" id="PR00260">
    <property type="entry name" value="CHEMTRNSDUCR"/>
</dbReference>
<evidence type="ECO:0000313" key="10">
    <source>
        <dbReference type="Proteomes" id="UP000007883"/>
    </source>
</evidence>
<dbReference type="EMBL" id="AP012320">
    <property type="protein sequence ID" value="BAL95102.1"/>
    <property type="molecule type" value="Genomic_DNA"/>
</dbReference>
<feature type="domain" description="HAMP" evidence="8">
    <location>
        <begin position="238"/>
        <end position="290"/>
    </location>
</feature>
<feature type="domain" description="Methyl-accepting transducer" evidence="7">
    <location>
        <begin position="295"/>
        <end position="524"/>
    </location>
</feature>
<dbReference type="PROSITE" id="PS50111">
    <property type="entry name" value="CHEMOTAXIS_TRANSDUC_2"/>
    <property type="match status" value="1"/>
</dbReference>
<keyword evidence="6" id="KW-1133">Transmembrane helix</keyword>
<keyword evidence="2" id="KW-0488">Methylation</keyword>
<dbReference type="PROSITE" id="PS50885">
    <property type="entry name" value="HAMP"/>
    <property type="match status" value="1"/>
</dbReference>
<name>I0HQ15_RUBGI</name>
<dbReference type="InterPro" id="IPR004089">
    <property type="entry name" value="MCPsignal_dom"/>
</dbReference>
<dbReference type="AlphaFoldDB" id="I0HQ15"/>
<comment type="subcellular location">
    <subcellularLocation>
        <location evidence="1">Membrane</location>
    </subcellularLocation>
</comment>
<proteinExistence type="inferred from homology"/>
<evidence type="ECO:0000256" key="2">
    <source>
        <dbReference type="ARBA" id="ARBA00022481"/>
    </source>
</evidence>
<dbReference type="GO" id="GO:0005886">
    <property type="term" value="C:plasma membrane"/>
    <property type="evidence" value="ECO:0007669"/>
    <property type="project" value="TreeGrafter"/>
</dbReference>
<organism evidence="9 10">
    <name type="scientific">Rubrivivax gelatinosus (strain NBRC 100245 / IL144)</name>
    <dbReference type="NCBI Taxonomy" id="983917"/>
    <lineage>
        <taxon>Bacteria</taxon>
        <taxon>Pseudomonadati</taxon>
        <taxon>Pseudomonadota</taxon>
        <taxon>Betaproteobacteria</taxon>
        <taxon>Burkholderiales</taxon>
        <taxon>Sphaerotilaceae</taxon>
        <taxon>Rubrivivax</taxon>
    </lineage>
</organism>
<evidence type="ECO:0000256" key="3">
    <source>
        <dbReference type="ARBA" id="ARBA00029447"/>
    </source>
</evidence>
<dbReference type="GO" id="GO:0004888">
    <property type="term" value="F:transmembrane signaling receptor activity"/>
    <property type="evidence" value="ECO:0007669"/>
    <property type="project" value="InterPro"/>
</dbReference>
<keyword evidence="6" id="KW-0812">Transmembrane</keyword>
<dbReference type="GO" id="GO:0007165">
    <property type="term" value="P:signal transduction"/>
    <property type="evidence" value="ECO:0007669"/>
    <property type="project" value="UniProtKB-KW"/>
</dbReference>
<dbReference type="InterPro" id="IPR051310">
    <property type="entry name" value="MCP_chemotaxis"/>
</dbReference>
<dbReference type="eggNOG" id="COG0840">
    <property type="taxonomic scope" value="Bacteria"/>
</dbReference>
<feature type="transmembrane region" description="Helical" evidence="6">
    <location>
        <begin position="32"/>
        <end position="52"/>
    </location>
</feature>
<dbReference type="PANTHER" id="PTHR43531:SF14">
    <property type="entry name" value="METHYL-ACCEPTING CHEMOTAXIS PROTEIN I-RELATED"/>
    <property type="match status" value="1"/>
</dbReference>
<dbReference type="KEGG" id="rge:RGE_17610"/>
<dbReference type="CDD" id="cd11386">
    <property type="entry name" value="MCP_signal"/>
    <property type="match status" value="1"/>
</dbReference>
<dbReference type="PANTHER" id="PTHR43531">
    <property type="entry name" value="PROTEIN ICFG"/>
    <property type="match status" value="1"/>
</dbReference>